<dbReference type="InterPro" id="IPR001810">
    <property type="entry name" value="F-box_dom"/>
</dbReference>
<name>A0A166A5F1_EXIGL</name>
<dbReference type="OrthoDB" id="2640428at2759"/>
<proteinExistence type="predicted"/>
<protein>
    <recommendedName>
        <fullName evidence="1">F-box domain-containing protein</fullName>
    </recommendedName>
</protein>
<dbReference type="Pfam" id="PF12937">
    <property type="entry name" value="F-box-like"/>
    <property type="match status" value="1"/>
</dbReference>
<organism evidence="2 3">
    <name type="scientific">Exidia glandulosa HHB12029</name>
    <dbReference type="NCBI Taxonomy" id="1314781"/>
    <lineage>
        <taxon>Eukaryota</taxon>
        <taxon>Fungi</taxon>
        <taxon>Dikarya</taxon>
        <taxon>Basidiomycota</taxon>
        <taxon>Agaricomycotina</taxon>
        <taxon>Agaricomycetes</taxon>
        <taxon>Auriculariales</taxon>
        <taxon>Exidiaceae</taxon>
        <taxon>Exidia</taxon>
    </lineage>
</organism>
<keyword evidence="3" id="KW-1185">Reference proteome</keyword>
<dbReference type="CDD" id="cd09917">
    <property type="entry name" value="F-box_SF"/>
    <property type="match status" value="1"/>
</dbReference>
<dbReference type="AlphaFoldDB" id="A0A166A5F1"/>
<reference evidence="2 3" key="1">
    <citation type="journal article" date="2016" name="Mol. Biol. Evol.">
        <title>Comparative Genomics of Early-Diverging Mushroom-Forming Fungi Provides Insights into the Origins of Lignocellulose Decay Capabilities.</title>
        <authorList>
            <person name="Nagy L.G."/>
            <person name="Riley R."/>
            <person name="Tritt A."/>
            <person name="Adam C."/>
            <person name="Daum C."/>
            <person name="Floudas D."/>
            <person name="Sun H."/>
            <person name="Yadav J.S."/>
            <person name="Pangilinan J."/>
            <person name="Larsson K.H."/>
            <person name="Matsuura K."/>
            <person name="Barry K."/>
            <person name="Labutti K."/>
            <person name="Kuo R."/>
            <person name="Ohm R.A."/>
            <person name="Bhattacharya S.S."/>
            <person name="Shirouzu T."/>
            <person name="Yoshinaga Y."/>
            <person name="Martin F.M."/>
            <person name="Grigoriev I.V."/>
            <person name="Hibbett D.S."/>
        </authorList>
    </citation>
    <scope>NUCLEOTIDE SEQUENCE [LARGE SCALE GENOMIC DNA]</scope>
    <source>
        <strain evidence="2 3">HHB12029</strain>
    </source>
</reference>
<dbReference type="InterPro" id="IPR036047">
    <property type="entry name" value="F-box-like_dom_sf"/>
</dbReference>
<evidence type="ECO:0000313" key="2">
    <source>
        <dbReference type="EMBL" id="KZV88639.1"/>
    </source>
</evidence>
<evidence type="ECO:0000313" key="3">
    <source>
        <dbReference type="Proteomes" id="UP000077266"/>
    </source>
</evidence>
<dbReference type="SMART" id="SM00256">
    <property type="entry name" value="FBOX"/>
    <property type="match status" value="1"/>
</dbReference>
<dbReference type="PROSITE" id="PS50181">
    <property type="entry name" value="FBOX"/>
    <property type="match status" value="1"/>
</dbReference>
<accession>A0A166A5F1</accession>
<dbReference type="SUPFAM" id="SSF81383">
    <property type="entry name" value="F-box domain"/>
    <property type="match status" value="1"/>
</dbReference>
<sequence length="515" mass="58433">MGLACRGDYLPRDVLVDVFDFLDVSELFKSMQTCTRWRRVARDHPTFCVSIQLHGLSPGYYNLFVARLAHAQKRMGPLRIYLNVRNHFALPPSLFNTLRRVWPRVRGFYIHTRDVASTLSFLSIPSPSLCVLEVMLILDGNDAKQPSLPPNFLGSDAPELRRLMLQEVSLSESNKALSVLHSVKRLDLTACTAESLSVVPWLFPNVDDLHIIDPLVPQRVPIILGKPLRTLDTISYITLDLRIAPHWVLNLLPALPLSTIRNLTVYASIDGRYETPPEAFHAILDAIPGDLAVTIRTAHGGEQAQHINFTARSTYEDGEFSCVREFALTELAKFHVPDRICVRIAELEIHQPDWDRTCLWMYGLMGLHTLRLVFHGRAALFDIIHREAYRRLAVPVTFMHHTQFGFLPAADEHGMPPPRVDFGELYAWLRKGTMEPTNAVFHRYASYGMQLYGTAQMQEGEGSITLDDENTPARSVEEEAEVNARMKKAASVHAEARAKYRQQIQEKGLQQFHAQ</sequence>
<gene>
    <name evidence="2" type="ORF">EXIGLDRAFT_722526</name>
</gene>
<evidence type="ECO:0000259" key="1">
    <source>
        <dbReference type="PROSITE" id="PS50181"/>
    </source>
</evidence>
<feature type="domain" description="F-box" evidence="1">
    <location>
        <begin position="4"/>
        <end position="47"/>
    </location>
</feature>
<dbReference type="Proteomes" id="UP000077266">
    <property type="component" value="Unassembled WGS sequence"/>
</dbReference>
<dbReference type="InParanoid" id="A0A166A5F1"/>
<dbReference type="EMBL" id="KV426095">
    <property type="protein sequence ID" value="KZV88639.1"/>
    <property type="molecule type" value="Genomic_DNA"/>
</dbReference>
<dbReference type="Gene3D" id="1.20.1280.50">
    <property type="match status" value="1"/>
</dbReference>